<proteinExistence type="predicted"/>
<gene>
    <name evidence="1" type="ORF">E5357_04795</name>
</gene>
<evidence type="ECO:0000313" key="1">
    <source>
        <dbReference type="EMBL" id="TGX99604.1"/>
    </source>
</evidence>
<dbReference type="EMBL" id="SRZB01000006">
    <property type="protein sequence ID" value="TGX99604.1"/>
    <property type="molecule type" value="Genomic_DNA"/>
</dbReference>
<keyword evidence="2" id="KW-1185">Reference proteome</keyword>
<comment type="caution">
    <text evidence="1">The sequence shown here is derived from an EMBL/GenBank/DDBJ whole genome shotgun (WGS) entry which is preliminary data.</text>
</comment>
<name>A0AC61R104_9FIRM</name>
<reference evidence="1" key="1">
    <citation type="submission" date="2019-04" db="EMBL/GenBank/DDBJ databases">
        <title>Microbes associate with the intestines of laboratory mice.</title>
        <authorList>
            <person name="Navarre W."/>
            <person name="Wong E."/>
            <person name="Huang K."/>
            <person name="Tropini C."/>
            <person name="Ng K."/>
            <person name="Yu B."/>
        </authorList>
    </citation>
    <scope>NUCLEOTIDE SEQUENCE</scope>
    <source>
        <strain evidence="1">NM72_1-8</strain>
    </source>
</reference>
<accession>A0AC61R104</accession>
<organism evidence="1 2">
    <name type="scientific">Hominisplanchenecus murintestinalis</name>
    <dbReference type="NCBI Taxonomy" id="2941517"/>
    <lineage>
        <taxon>Bacteria</taxon>
        <taxon>Bacillati</taxon>
        <taxon>Bacillota</taxon>
        <taxon>Clostridia</taxon>
        <taxon>Lachnospirales</taxon>
        <taxon>Lachnospiraceae</taxon>
        <taxon>Hominisplanchenecus</taxon>
    </lineage>
</organism>
<sequence length="73" mass="8191">MEIEIQTKQDKEALRAKIPIQESIYEKRPFLAADAECCGSGLKNDKKIPLFCHTGGRPLSNLVGGKIYEQKNK</sequence>
<protein>
    <submittedName>
        <fullName evidence="1">Uncharacterized protein</fullName>
    </submittedName>
</protein>
<evidence type="ECO:0000313" key="2">
    <source>
        <dbReference type="Proteomes" id="UP000307720"/>
    </source>
</evidence>
<dbReference type="Proteomes" id="UP000307720">
    <property type="component" value="Unassembled WGS sequence"/>
</dbReference>